<dbReference type="AlphaFoldDB" id="A0A063Y574"/>
<dbReference type="HAMAP" id="MF_01151">
    <property type="entry name" value="GrpE"/>
    <property type="match status" value="1"/>
</dbReference>
<dbReference type="InterPro" id="IPR013805">
    <property type="entry name" value="GrpE_CC"/>
</dbReference>
<gene>
    <name evidence="10" type="primary">grpE</name>
    <name evidence="15" type="ORF">ADINL_0897</name>
</gene>
<dbReference type="GO" id="GO:0042803">
    <property type="term" value="F:protein homodimerization activity"/>
    <property type="evidence" value="ECO:0007669"/>
    <property type="project" value="InterPro"/>
</dbReference>
<keyword evidence="4 10" id="KW-0963">Cytoplasm</keyword>
<evidence type="ECO:0000256" key="5">
    <source>
        <dbReference type="ARBA" id="ARBA00023016"/>
    </source>
</evidence>
<dbReference type="NCBIfam" id="NF010738">
    <property type="entry name" value="PRK14140.1"/>
    <property type="match status" value="1"/>
</dbReference>
<dbReference type="GO" id="GO:0000774">
    <property type="term" value="F:adenyl-nucleotide exchange factor activity"/>
    <property type="evidence" value="ECO:0007669"/>
    <property type="project" value="InterPro"/>
</dbReference>
<evidence type="ECO:0000256" key="4">
    <source>
        <dbReference type="ARBA" id="ARBA00022490"/>
    </source>
</evidence>
<dbReference type="FunFam" id="2.30.22.10:FF:000001">
    <property type="entry name" value="Protein GrpE"/>
    <property type="match status" value="1"/>
</dbReference>
<dbReference type="GO" id="GO:0005829">
    <property type="term" value="C:cytosol"/>
    <property type="evidence" value="ECO:0007669"/>
    <property type="project" value="TreeGrafter"/>
</dbReference>
<dbReference type="PATRIC" id="fig|267850.7.peg.891"/>
<evidence type="ECO:0000313" key="16">
    <source>
        <dbReference type="Proteomes" id="UP000027318"/>
    </source>
</evidence>
<dbReference type="Gene3D" id="3.90.20.20">
    <property type="match status" value="1"/>
</dbReference>
<sequence length="212" mass="22930">MANDQQKPSDTAPETPEPMAADAVNPDLEQSDAAAVEADATETAQADNASVELNDSAQSDLALARDEVERLKQELVETQLRAQAEIQNVRRRAELDVEKAHKYALDKFAQELLPVIDSLERTVDACPADDEATRALREGAEMTLNLFISSVAKFNLNVVDPVGQAFDPELHQAMSMVDAPGAEANTVVAVMQKGYTLNGRLVRPAMVMVAKA</sequence>
<keyword evidence="6 10" id="KW-0143">Chaperone</keyword>
<dbReference type="Gene3D" id="2.30.22.10">
    <property type="entry name" value="Head domain of nucleotide exchange factor GrpE"/>
    <property type="match status" value="1"/>
</dbReference>
<dbReference type="PRINTS" id="PR00773">
    <property type="entry name" value="GRPEPROTEIN"/>
</dbReference>
<dbReference type="STRING" id="267850.ADINL_0897"/>
<evidence type="ECO:0000256" key="7">
    <source>
        <dbReference type="ARBA" id="ARBA00053401"/>
    </source>
</evidence>
<comment type="similarity">
    <text evidence="2 10 12">Belongs to the GrpE family.</text>
</comment>
<dbReference type="SUPFAM" id="SSF51064">
    <property type="entry name" value="Head domain of nucleotide exchange factor GrpE"/>
    <property type="match status" value="1"/>
</dbReference>
<keyword evidence="16" id="KW-1185">Reference proteome</keyword>
<dbReference type="PROSITE" id="PS01071">
    <property type="entry name" value="GRPE"/>
    <property type="match status" value="1"/>
</dbReference>
<evidence type="ECO:0000256" key="2">
    <source>
        <dbReference type="ARBA" id="ARBA00009054"/>
    </source>
</evidence>
<comment type="subunit">
    <text evidence="3 10">Homodimer.</text>
</comment>
<keyword evidence="5 10" id="KW-0346">Stress response</keyword>
<feature type="coiled-coil region" evidence="13">
    <location>
        <begin position="54"/>
        <end position="92"/>
    </location>
</feature>
<protein>
    <recommendedName>
        <fullName evidence="8 10">Protein GrpE</fullName>
    </recommendedName>
    <alternativeName>
        <fullName evidence="9 10">HSP-70 cofactor</fullName>
    </alternativeName>
</protein>
<proteinExistence type="inferred from homology"/>
<name>A0A063Y574_9GAMM</name>
<evidence type="ECO:0000256" key="9">
    <source>
        <dbReference type="ARBA" id="ARBA00076414"/>
    </source>
</evidence>
<dbReference type="PANTHER" id="PTHR21237">
    <property type="entry name" value="GRPE PROTEIN"/>
    <property type="match status" value="1"/>
</dbReference>
<accession>A0A063Y574</accession>
<comment type="function">
    <text evidence="7 10 11">Participates actively in the response to hyperosmotic and heat shock by preventing the aggregation of stress-denatured proteins, in association with DnaK and GrpE. It is the nucleotide exchange factor for DnaK and may function as a thermosensor. Unfolded proteins bind initially to DnaJ; upon interaction with the DnaJ-bound protein, DnaK hydrolyzes its bound ATP, resulting in the formation of a stable complex. GrpE releases ADP from DnaK; ATP binding to DnaK triggers the release of the substrate protein, thus completing the reaction cycle. Several rounds of ATP-dependent interactions between DnaJ, DnaK and GrpE are required for fully efficient folding.</text>
</comment>
<evidence type="ECO:0000256" key="11">
    <source>
        <dbReference type="RuleBase" id="RU000639"/>
    </source>
</evidence>
<dbReference type="GO" id="GO:0051087">
    <property type="term" value="F:protein-folding chaperone binding"/>
    <property type="evidence" value="ECO:0007669"/>
    <property type="project" value="InterPro"/>
</dbReference>
<evidence type="ECO:0000256" key="14">
    <source>
        <dbReference type="SAM" id="MobiDB-lite"/>
    </source>
</evidence>
<dbReference type="EMBL" id="JMSZ01000016">
    <property type="protein sequence ID" value="KDE40305.1"/>
    <property type="molecule type" value="Genomic_DNA"/>
</dbReference>
<reference evidence="15 16" key="1">
    <citation type="journal article" date="2005" name="Int. J. Syst. Evol. Microbiol.">
        <title>Nitrincola lacisaponensis gen. nov., sp. nov., a novel alkaliphilic bacterium isolated from an alkaline, saline lake.</title>
        <authorList>
            <person name="Dimitriu P.A."/>
            <person name="Shukla S.K."/>
            <person name="Conradt J."/>
            <person name="Marquez M.C."/>
            <person name="Ventosa A."/>
            <person name="Maglia A."/>
            <person name="Peyton B.M."/>
            <person name="Pinkart H.C."/>
            <person name="Mormile M.R."/>
        </authorList>
    </citation>
    <scope>NUCLEOTIDE SEQUENCE [LARGE SCALE GENOMIC DNA]</scope>
    <source>
        <strain evidence="15 16">4CA</strain>
    </source>
</reference>
<organism evidence="15 16">
    <name type="scientific">Nitrincola lacisaponensis</name>
    <dbReference type="NCBI Taxonomy" id="267850"/>
    <lineage>
        <taxon>Bacteria</taxon>
        <taxon>Pseudomonadati</taxon>
        <taxon>Pseudomonadota</taxon>
        <taxon>Gammaproteobacteria</taxon>
        <taxon>Oceanospirillales</taxon>
        <taxon>Oceanospirillaceae</taxon>
        <taxon>Nitrincola</taxon>
    </lineage>
</organism>
<feature type="region of interest" description="Disordered" evidence="14">
    <location>
        <begin position="1"/>
        <end position="53"/>
    </location>
</feature>
<evidence type="ECO:0000256" key="6">
    <source>
        <dbReference type="ARBA" id="ARBA00023186"/>
    </source>
</evidence>
<dbReference type="PANTHER" id="PTHR21237:SF23">
    <property type="entry name" value="GRPE PROTEIN HOMOLOG, MITOCHONDRIAL"/>
    <property type="match status" value="1"/>
</dbReference>
<dbReference type="Proteomes" id="UP000027318">
    <property type="component" value="Unassembled WGS sequence"/>
</dbReference>
<dbReference type="RefSeq" id="WP_239644331.1">
    <property type="nucleotide sequence ID" value="NZ_JMSZ01000016.1"/>
</dbReference>
<evidence type="ECO:0000256" key="3">
    <source>
        <dbReference type="ARBA" id="ARBA00011738"/>
    </source>
</evidence>
<dbReference type="NCBIfam" id="NF010748">
    <property type="entry name" value="PRK14150.1"/>
    <property type="match status" value="1"/>
</dbReference>
<evidence type="ECO:0000256" key="13">
    <source>
        <dbReference type="SAM" id="Coils"/>
    </source>
</evidence>
<dbReference type="InterPro" id="IPR000740">
    <property type="entry name" value="GrpE"/>
</dbReference>
<dbReference type="Pfam" id="PF01025">
    <property type="entry name" value="GrpE"/>
    <property type="match status" value="1"/>
</dbReference>
<dbReference type="GO" id="GO:0006457">
    <property type="term" value="P:protein folding"/>
    <property type="evidence" value="ECO:0007669"/>
    <property type="project" value="InterPro"/>
</dbReference>
<dbReference type="GO" id="GO:0051082">
    <property type="term" value="F:unfolded protein binding"/>
    <property type="evidence" value="ECO:0007669"/>
    <property type="project" value="TreeGrafter"/>
</dbReference>
<evidence type="ECO:0000313" key="15">
    <source>
        <dbReference type="EMBL" id="KDE40305.1"/>
    </source>
</evidence>
<comment type="subcellular location">
    <subcellularLocation>
        <location evidence="1 10">Cytoplasm</location>
    </subcellularLocation>
</comment>
<dbReference type="NCBIfam" id="NF010737">
    <property type="entry name" value="PRK14139.1"/>
    <property type="match status" value="1"/>
</dbReference>
<dbReference type="SUPFAM" id="SSF58014">
    <property type="entry name" value="Coiled-coil domain of nucleotide exchange factor GrpE"/>
    <property type="match status" value="1"/>
</dbReference>
<keyword evidence="13" id="KW-0175">Coiled coil</keyword>
<evidence type="ECO:0000256" key="8">
    <source>
        <dbReference type="ARBA" id="ARBA00072274"/>
    </source>
</evidence>
<dbReference type="CDD" id="cd00446">
    <property type="entry name" value="GrpE"/>
    <property type="match status" value="1"/>
</dbReference>
<evidence type="ECO:0000256" key="1">
    <source>
        <dbReference type="ARBA" id="ARBA00004496"/>
    </source>
</evidence>
<comment type="caution">
    <text evidence="15">The sequence shown here is derived from an EMBL/GenBank/DDBJ whole genome shotgun (WGS) entry which is preliminary data.</text>
</comment>
<feature type="compositionally biased region" description="Low complexity" evidence="14">
    <location>
        <begin position="32"/>
        <end position="49"/>
    </location>
</feature>
<evidence type="ECO:0000256" key="12">
    <source>
        <dbReference type="RuleBase" id="RU004478"/>
    </source>
</evidence>
<dbReference type="InterPro" id="IPR009012">
    <property type="entry name" value="GrpE_head"/>
</dbReference>
<evidence type="ECO:0000256" key="10">
    <source>
        <dbReference type="HAMAP-Rule" id="MF_01151"/>
    </source>
</evidence>